<sequence length="620" mass="69078">MYIDFDGKSHFCSLRGYLQVHVALSLISTIRGIIIGSESYSYSYPGTGASTSGYGYGLYQPQAPLPYTGYQTVDYSKGYGSAYSAYSASCGTMKILEVLDRIFCEHAGKSRFSSTISPAINNVIEQLDWLSQITFIESVYLTLQAAITTLQSLQDSINGAYGDSSLLSNYDEYGAAQQAQQAQSQSTNTASNTLGSGTRTLSRSQRINVIVQNLNEKSMRGNVNARADSIKEFMAKIGGMMKQQDFQKANTEDVVTLEIEVEENAQGQQVIEVVEVHQQQHQHQQAQQFQPVIEVVEVNQQHQHQLSQQFEPVIEVVEVHQQHQHLHQQSQQFQPVVEVVEVHQPHQQIQAHQVHQHQAHQLTSGGQPHKTLAFEVDFDLEDETMDVQFAEVKPAPAVVQTVPSKFTRPSKTISLNSNFRNTRAAGYKNYKDYTCAYLPTVYCSEDKYDELLYNLIEIMIVAAELMWQAELASFDAIDSFDCDDEFGEEQIIWASYVAGGIDEALYLLAIQINNAIDIYEILELEGGDDTSYRAKASSSPSSNPNAMRVMSVPQSSFMALMSTMSSPQIQVSPSQAYQPLGYVPQPILTYPLQQQYSQYRVGREVPSPSYASSPAIVLVG</sequence>
<feature type="region of interest" description="Disordered" evidence="1">
    <location>
        <begin position="177"/>
        <end position="200"/>
    </location>
</feature>
<dbReference type="Proteomes" id="UP001642540">
    <property type="component" value="Unassembled WGS sequence"/>
</dbReference>
<name>A0ABP1QIF7_9HEXA</name>
<evidence type="ECO:0000256" key="1">
    <source>
        <dbReference type="SAM" id="MobiDB-lite"/>
    </source>
</evidence>
<feature type="compositionally biased region" description="Low complexity" evidence="1">
    <location>
        <begin position="177"/>
        <end position="193"/>
    </location>
</feature>
<reference evidence="2 3" key="1">
    <citation type="submission" date="2024-08" db="EMBL/GenBank/DDBJ databases">
        <authorList>
            <person name="Cucini C."/>
            <person name="Frati F."/>
        </authorList>
    </citation>
    <scope>NUCLEOTIDE SEQUENCE [LARGE SCALE GENOMIC DNA]</scope>
</reference>
<dbReference type="EMBL" id="CAXLJM020000034">
    <property type="protein sequence ID" value="CAL8103344.1"/>
    <property type="molecule type" value="Genomic_DNA"/>
</dbReference>
<proteinExistence type="predicted"/>
<keyword evidence="3" id="KW-1185">Reference proteome</keyword>
<organism evidence="2 3">
    <name type="scientific">Orchesella dallaii</name>
    <dbReference type="NCBI Taxonomy" id="48710"/>
    <lineage>
        <taxon>Eukaryota</taxon>
        <taxon>Metazoa</taxon>
        <taxon>Ecdysozoa</taxon>
        <taxon>Arthropoda</taxon>
        <taxon>Hexapoda</taxon>
        <taxon>Collembola</taxon>
        <taxon>Entomobryomorpha</taxon>
        <taxon>Entomobryoidea</taxon>
        <taxon>Orchesellidae</taxon>
        <taxon>Orchesellinae</taxon>
        <taxon>Orchesella</taxon>
    </lineage>
</organism>
<comment type="caution">
    <text evidence="2">The sequence shown here is derived from an EMBL/GenBank/DDBJ whole genome shotgun (WGS) entry which is preliminary data.</text>
</comment>
<evidence type="ECO:0000313" key="2">
    <source>
        <dbReference type="EMBL" id="CAL8103344.1"/>
    </source>
</evidence>
<gene>
    <name evidence="2" type="ORF">ODALV1_LOCUS11420</name>
</gene>
<evidence type="ECO:0000313" key="3">
    <source>
        <dbReference type="Proteomes" id="UP001642540"/>
    </source>
</evidence>
<protein>
    <submittedName>
        <fullName evidence="2">Uncharacterized protein</fullName>
    </submittedName>
</protein>
<accession>A0ABP1QIF7</accession>